<dbReference type="AlphaFoldDB" id="A0A365YDQ3"/>
<proteinExistence type="predicted"/>
<feature type="domain" description="IclR-ED" evidence="6">
    <location>
        <begin position="98"/>
        <end position="273"/>
    </location>
</feature>
<accession>A0A365YDQ3</accession>
<reference evidence="7 8" key="1">
    <citation type="submission" date="2018-01" db="EMBL/GenBank/DDBJ databases">
        <title>Glutamicibacter soli strain NHPC-3 Whole genome sequence and assembly.</title>
        <authorList>
            <person name="Choudhury P."/>
            <person name="Gupta D."/>
            <person name="Sengupta K."/>
            <person name="Jawed A."/>
            <person name="Sultana N."/>
            <person name="Saha P."/>
        </authorList>
    </citation>
    <scope>NUCLEOTIDE SEQUENCE [LARGE SCALE GENOMIC DNA]</scope>
    <source>
        <strain evidence="7 8">NHPC-3</strain>
    </source>
</reference>
<evidence type="ECO:0000313" key="7">
    <source>
        <dbReference type="EMBL" id="RBM00134.1"/>
    </source>
</evidence>
<feature type="region of interest" description="Disordered" evidence="4">
    <location>
        <begin position="1"/>
        <end position="32"/>
    </location>
</feature>
<evidence type="ECO:0000256" key="1">
    <source>
        <dbReference type="ARBA" id="ARBA00023015"/>
    </source>
</evidence>
<feature type="compositionally biased region" description="Basic and acidic residues" evidence="4">
    <location>
        <begin position="9"/>
        <end position="32"/>
    </location>
</feature>
<keyword evidence="2" id="KW-0238">DNA-binding</keyword>
<evidence type="ECO:0000259" key="5">
    <source>
        <dbReference type="PROSITE" id="PS51077"/>
    </source>
</evidence>
<dbReference type="Gene3D" id="3.30.450.40">
    <property type="match status" value="1"/>
</dbReference>
<comment type="caution">
    <text evidence="7">The sequence shown here is derived from an EMBL/GenBank/DDBJ whole genome shotgun (WGS) entry which is preliminary data.</text>
</comment>
<dbReference type="PROSITE" id="PS51077">
    <property type="entry name" value="HTH_ICLR"/>
    <property type="match status" value="1"/>
</dbReference>
<evidence type="ECO:0000256" key="3">
    <source>
        <dbReference type="ARBA" id="ARBA00023163"/>
    </source>
</evidence>
<keyword evidence="1" id="KW-0805">Transcription regulation</keyword>
<dbReference type="Proteomes" id="UP000252167">
    <property type="component" value="Unassembled WGS sequence"/>
</dbReference>
<dbReference type="PANTHER" id="PTHR30136:SF24">
    <property type="entry name" value="HTH-TYPE TRANSCRIPTIONAL REPRESSOR ALLR"/>
    <property type="match status" value="1"/>
</dbReference>
<dbReference type="InterPro" id="IPR036390">
    <property type="entry name" value="WH_DNA-bd_sf"/>
</dbReference>
<dbReference type="GO" id="GO:0003677">
    <property type="term" value="F:DNA binding"/>
    <property type="evidence" value="ECO:0007669"/>
    <property type="project" value="UniProtKB-KW"/>
</dbReference>
<dbReference type="GO" id="GO:0045892">
    <property type="term" value="P:negative regulation of DNA-templated transcription"/>
    <property type="evidence" value="ECO:0007669"/>
    <property type="project" value="TreeGrafter"/>
</dbReference>
<dbReference type="Pfam" id="PF09339">
    <property type="entry name" value="HTH_IclR"/>
    <property type="match status" value="1"/>
</dbReference>
<evidence type="ECO:0000256" key="4">
    <source>
        <dbReference type="SAM" id="MobiDB-lite"/>
    </source>
</evidence>
<evidence type="ECO:0000313" key="8">
    <source>
        <dbReference type="Proteomes" id="UP000252167"/>
    </source>
</evidence>
<evidence type="ECO:0000256" key="2">
    <source>
        <dbReference type="ARBA" id="ARBA00023125"/>
    </source>
</evidence>
<dbReference type="EMBL" id="POAF01000006">
    <property type="protein sequence ID" value="RBM00134.1"/>
    <property type="molecule type" value="Genomic_DNA"/>
</dbReference>
<name>A0A365YDQ3_9MICC</name>
<evidence type="ECO:0000259" key="6">
    <source>
        <dbReference type="PROSITE" id="PS51078"/>
    </source>
</evidence>
<protein>
    <submittedName>
        <fullName evidence="7">IclR family transcriptional regulator</fullName>
    </submittedName>
</protein>
<dbReference type="SMART" id="SM00346">
    <property type="entry name" value="HTH_ICLR"/>
    <property type="match status" value="1"/>
</dbReference>
<dbReference type="InterPro" id="IPR036388">
    <property type="entry name" value="WH-like_DNA-bd_sf"/>
</dbReference>
<dbReference type="Pfam" id="PF01614">
    <property type="entry name" value="IclR_C"/>
    <property type="match status" value="1"/>
</dbReference>
<dbReference type="InterPro" id="IPR029016">
    <property type="entry name" value="GAF-like_dom_sf"/>
</dbReference>
<dbReference type="InterPro" id="IPR050707">
    <property type="entry name" value="HTH_MetabolicPath_Reg"/>
</dbReference>
<keyword evidence="3" id="KW-0804">Transcription</keyword>
<dbReference type="PROSITE" id="PS51078">
    <property type="entry name" value="ICLR_ED"/>
    <property type="match status" value="1"/>
</dbReference>
<dbReference type="GO" id="GO:0003700">
    <property type="term" value="F:DNA-binding transcription factor activity"/>
    <property type="evidence" value="ECO:0007669"/>
    <property type="project" value="TreeGrafter"/>
</dbReference>
<sequence length="273" mass="29505">MVHCANFRRRADPHEKVVHGRPRPLDEGAMSVRKESDSQTARVLWILSALAKVPQASVRELSTETGIPVSSVYRLLDHLVFSGFVHKTSSGHYGAGAAAVQLAERYWDSSLASGTVAPYLRQLSQDSGELAAFIVAHGAESVCVETIESTQALRCSYSVGTSHPLTLGASGTMLMALMSREQRAEIFDFHDVDAPSRTRLEQACESAFRAGYAVSLSEVEEGVWCVSSPVTDLNGELQAVVSLMAPAQRSLERQAELIQQTCRTALSLSGGIK</sequence>
<gene>
    <name evidence="7" type="ORF">C1H84_13505</name>
</gene>
<keyword evidence="8" id="KW-1185">Reference proteome</keyword>
<dbReference type="SUPFAM" id="SSF55781">
    <property type="entry name" value="GAF domain-like"/>
    <property type="match status" value="1"/>
</dbReference>
<dbReference type="InterPro" id="IPR005471">
    <property type="entry name" value="Tscrpt_reg_IclR_N"/>
</dbReference>
<feature type="domain" description="HTH iclR-type" evidence="5">
    <location>
        <begin position="37"/>
        <end position="97"/>
    </location>
</feature>
<organism evidence="7 8">
    <name type="scientific">Glutamicibacter soli</name>
    <dbReference type="NCBI Taxonomy" id="453836"/>
    <lineage>
        <taxon>Bacteria</taxon>
        <taxon>Bacillati</taxon>
        <taxon>Actinomycetota</taxon>
        <taxon>Actinomycetes</taxon>
        <taxon>Micrococcales</taxon>
        <taxon>Micrococcaceae</taxon>
        <taxon>Glutamicibacter</taxon>
    </lineage>
</organism>
<dbReference type="SUPFAM" id="SSF46785">
    <property type="entry name" value="Winged helix' DNA-binding domain"/>
    <property type="match status" value="1"/>
</dbReference>
<dbReference type="PANTHER" id="PTHR30136">
    <property type="entry name" value="HELIX-TURN-HELIX TRANSCRIPTIONAL REGULATOR, ICLR FAMILY"/>
    <property type="match status" value="1"/>
</dbReference>
<dbReference type="Gene3D" id="1.10.10.10">
    <property type="entry name" value="Winged helix-like DNA-binding domain superfamily/Winged helix DNA-binding domain"/>
    <property type="match status" value="1"/>
</dbReference>
<dbReference type="InterPro" id="IPR014757">
    <property type="entry name" value="Tscrpt_reg_IclR_C"/>
</dbReference>